<dbReference type="CDD" id="cd00130">
    <property type="entry name" value="PAS"/>
    <property type="match status" value="1"/>
</dbReference>
<keyword evidence="8" id="KW-0067">ATP-binding</keyword>
<dbReference type="RefSeq" id="WP_007697835.1">
    <property type="nucleotide sequence ID" value="NZ_AOIQ01000006.1"/>
</dbReference>
<evidence type="ECO:0000256" key="10">
    <source>
        <dbReference type="ARBA" id="ARBA00023012"/>
    </source>
</evidence>
<comment type="subcellular location">
    <subcellularLocation>
        <location evidence="2">Membrane</location>
        <topology evidence="2">Multi-pass membrane protein</topology>
    </subcellularLocation>
</comment>
<dbReference type="EMBL" id="AOIQ01000006">
    <property type="protein sequence ID" value="ELZ13870.1"/>
    <property type="molecule type" value="Genomic_DNA"/>
</dbReference>
<feature type="transmembrane region" description="Helical" evidence="12">
    <location>
        <begin position="6"/>
        <end position="24"/>
    </location>
</feature>
<dbReference type="PROSITE" id="PS50109">
    <property type="entry name" value="HIS_KIN"/>
    <property type="match status" value="1"/>
</dbReference>
<dbReference type="GO" id="GO:0005524">
    <property type="term" value="F:ATP binding"/>
    <property type="evidence" value="ECO:0007669"/>
    <property type="project" value="UniProtKB-KW"/>
</dbReference>
<dbReference type="InterPro" id="IPR003594">
    <property type="entry name" value="HATPase_dom"/>
</dbReference>
<dbReference type="OrthoDB" id="327291at2157"/>
<evidence type="ECO:0000256" key="5">
    <source>
        <dbReference type="ARBA" id="ARBA00022692"/>
    </source>
</evidence>
<feature type="transmembrane region" description="Helical" evidence="12">
    <location>
        <begin position="139"/>
        <end position="157"/>
    </location>
</feature>
<keyword evidence="11 12" id="KW-0472">Membrane</keyword>
<feature type="transmembrane region" description="Helical" evidence="12">
    <location>
        <begin position="169"/>
        <end position="188"/>
    </location>
</feature>
<comment type="catalytic activity">
    <reaction evidence="1">
        <text>ATP + protein L-histidine = ADP + protein N-phospho-L-histidine.</text>
        <dbReference type="EC" id="2.7.13.3"/>
    </reaction>
</comment>
<accession>M0BSE6</accession>
<feature type="transmembrane region" description="Helical" evidence="12">
    <location>
        <begin position="36"/>
        <end position="62"/>
    </location>
</feature>
<dbReference type="SUPFAM" id="SSF55874">
    <property type="entry name" value="ATPase domain of HSP90 chaperone/DNA topoisomerase II/histidine kinase"/>
    <property type="match status" value="1"/>
</dbReference>
<feature type="transmembrane region" description="Helical" evidence="12">
    <location>
        <begin position="68"/>
        <end position="88"/>
    </location>
</feature>
<evidence type="ECO:0000256" key="2">
    <source>
        <dbReference type="ARBA" id="ARBA00004141"/>
    </source>
</evidence>
<comment type="caution">
    <text evidence="14">The sequence shown here is derived from an EMBL/GenBank/DDBJ whole genome shotgun (WGS) entry which is preliminary data.</text>
</comment>
<dbReference type="PANTHER" id="PTHR42878:SF7">
    <property type="entry name" value="SENSOR HISTIDINE KINASE GLRK"/>
    <property type="match status" value="1"/>
</dbReference>
<dbReference type="Proteomes" id="UP000011560">
    <property type="component" value="Unassembled WGS sequence"/>
</dbReference>
<evidence type="ECO:0000256" key="3">
    <source>
        <dbReference type="ARBA" id="ARBA00012438"/>
    </source>
</evidence>
<evidence type="ECO:0000256" key="11">
    <source>
        <dbReference type="ARBA" id="ARBA00023136"/>
    </source>
</evidence>
<evidence type="ECO:0000256" key="8">
    <source>
        <dbReference type="ARBA" id="ARBA00022840"/>
    </source>
</evidence>
<sequence length="559" mass="60226">MIHLDWATLGAVVLGAGVLVASRTAQRHERPGVIPFALLVILLAGLSAVIALGRSGLVLIQLGAGKDLLLIGGYGFASLLWVGFVFEYTGRGPVLTPRRWGGIVFLGGLLVASTTVTWGQQTGRFEFALLGQLSYLTTFVLQVAVFSFGLLGVVLIGRSTITYDDLARGSAASLVVAGIGITLLPLSIRYGRQLPGTSMYSVVLWQLLAVAGALAWTAIGTDAFERGAGAGHLARETALDAMSVPVVVVDRADRLLDVNRAAVETFSVDRTQLRDESLTDVIDVPEEPPGGQAISLRTTAGRREFIVEQSEITDTDGETLGRAYRFRDVTERETSEQRIQVLNRVVRHNLRNDLDAIRGFAEPIRNDAFPADEATQYYGRIETIATGLVDLANAVARSERILTEPRLERERCDLVEIAERAVDRSSDADITLEASADVEIRSDPDAVRIVLAELIDNAVTHASQEPQSVTIRVDPTTAGGRIEVRDDGPGIPSEERAVLVDGEETPIKHGSGIGLWLVYWTVTRLGGELSFEEREPHGSIVVVDFPDFGSASTHGSTDA</sequence>
<dbReference type="InterPro" id="IPR036890">
    <property type="entry name" value="HATPase_C_sf"/>
</dbReference>
<dbReference type="CDD" id="cd00075">
    <property type="entry name" value="HATPase"/>
    <property type="match status" value="1"/>
</dbReference>
<dbReference type="GO" id="GO:0030295">
    <property type="term" value="F:protein kinase activator activity"/>
    <property type="evidence" value="ECO:0007669"/>
    <property type="project" value="TreeGrafter"/>
</dbReference>
<dbReference type="Pfam" id="PF13188">
    <property type="entry name" value="PAS_8"/>
    <property type="match status" value="1"/>
</dbReference>
<evidence type="ECO:0000256" key="12">
    <source>
        <dbReference type="SAM" id="Phobius"/>
    </source>
</evidence>
<keyword evidence="7 14" id="KW-0418">Kinase</keyword>
<evidence type="ECO:0000256" key="9">
    <source>
        <dbReference type="ARBA" id="ARBA00022989"/>
    </source>
</evidence>
<keyword evidence="9 12" id="KW-1133">Transmembrane helix</keyword>
<dbReference type="GO" id="GO:0007234">
    <property type="term" value="P:osmosensory signaling via phosphorelay pathway"/>
    <property type="evidence" value="ECO:0007669"/>
    <property type="project" value="TreeGrafter"/>
</dbReference>
<dbReference type="PANTHER" id="PTHR42878">
    <property type="entry name" value="TWO-COMPONENT HISTIDINE KINASE"/>
    <property type="match status" value="1"/>
</dbReference>
<dbReference type="EC" id="2.7.13.3" evidence="3"/>
<dbReference type="PRINTS" id="PR00344">
    <property type="entry name" value="BCTRLSENSOR"/>
</dbReference>
<keyword evidence="4" id="KW-0808">Transferase</keyword>
<dbReference type="STRING" id="1227490.C479_03456"/>
<dbReference type="Gene3D" id="3.30.450.20">
    <property type="entry name" value="PAS domain"/>
    <property type="match status" value="1"/>
</dbReference>
<evidence type="ECO:0000313" key="15">
    <source>
        <dbReference type="Proteomes" id="UP000011560"/>
    </source>
</evidence>
<dbReference type="PATRIC" id="fig|1227490.4.peg.705"/>
<dbReference type="GO" id="GO:0016020">
    <property type="term" value="C:membrane"/>
    <property type="evidence" value="ECO:0007669"/>
    <property type="project" value="UniProtKB-SubCell"/>
</dbReference>
<evidence type="ECO:0000256" key="6">
    <source>
        <dbReference type="ARBA" id="ARBA00022741"/>
    </source>
</evidence>
<evidence type="ECO:0000259" key="13">
    <source>
        <dbReference type="PROSITE" id="PS50109"/>
    </source>
</evidence>
<evidence type="ECO:0000256" key="7">
    <source>
        <dbReference type="ARBA" id="ARBA00022777"/>
    </source>
</evidence>
<dbReference type="SMART" id="SM00091">
    <property type="entry name" value="PAS"/>
    <property type="match status" value="1"/>
</dbReference>
<dbReference type="InterPro" id="IPR004358">
    <property type="entry name" value="Sig_transdc_His_kin-like_C"/>
</dbReference>
<feature type="domain" description="Histidine kinase" evidence="13">
    <location>
        <begin position="345"/>
        <end position="549"/>
    </location>
</feature>
<proteinExistence type="predicted"/>
<organism evidence="14 15">
    <name type="scientific">Halovivax asiaticus JCM 14624</name>
    <dbReference type="NCBI Taxonomy" id="1227490"/>
    <lineage>
        <taxon>Archaea</taxon>
        <taxon>Methanobacteriati</taxon>
        <taxon>Methanobacteriota</taxon>
        <taxon>Stenosarchaea group</taxon>
        <taxon>Halobacteria</taxon>
        <taxon>Halobacteriales</taxon>
        <taxon>Natrialbaceae</taxon>
        <taxon>Halovivax</taxon>
    </lineage>
</organism>
<dbReference type="InterPro" id="IPR000014">
    <property type="entry name" value="PAS"/>
</dbReference>
<keyword evidence="15" id="KW-1185">Reference proteome</keyword>
<dbReference type="GO" id="GO:0004673">
    <property type="term" value="F:protein histidine kinase activity"/>
    <property type="evidence" value="ECO:0007669"/>
    <property type="project" value="UniProtKB-EC"/>
</dbReference>
<evidence type="ECO:0000313" key="14">
    <source>
        <dbReference type="EMBL" id="ELZ13870.1"/>
    </source>
</evidence>
<dbReference type="Gene3D" id="3.30.565.10">
    <property type="entry name" value="Histidine kinase-like ATPase, C-terminal domain"/>
    <property type="match status" value="1"/>
</dbReference>
<dbReference type="InterPro" id="IPR005467">
    <property type="entry name" value="His_kinase_dom"/>
</dbReference>
<evidence type="ECO:0000256" key="4">
    <source>
        <dbReference type="ARBA" id="ARBA00022679"/>
    </source>
</evidence>
<gene>
    <name evidence="14" type="ORF">C479_03456</name>
</gene>
<dbReference type="GO" id="GO:0000156">
    <property type="term" value="F:phosphorelay response regulator activity"/>
    <property type="evidence" value="ECO:0007669"/>
    <property type="project" value="TreeGrafter"/>
</dbReference>
<dbReference type="InterPro" id="IPR035965">
    <property type="entry name" value="PAS-like_dom_sf"/>
</dbReference>
<keyword evidence="10" id="KW-0902">Two-component regulatory system</keyword>
<reference evidence="14 15" key="1">
    <citation type="journal article" date="2014" name="PLoS Genet.">
        <title>Phylogenetically driven sequencing of extremely halophilic archaea reveals strategies for static and dynamic osmo-response.</title>
        <authorList>
            <person name="Becker E.A."/>
            <person name="Seitzer P.M."/>
            <person name="Tritt A."/>
            <person name="Larsen D."/>
            <person name="Krusor M."/>
            <person name="Yao A.I."/>
            <person name="Wu D."/>
            <person name="Madern D."/>
            <person name="Eisen J.A."/>
            <person name="Darling A.E."/>
            <person name="Facciotti M.T."/>
        </authorList>
    </citation>
    <scope>NUCLEOTIDE SEQUENCE [LARGE SCALE GENOMIC DNA]</scope>
    <source>
        <strain evidence="14 15">JCM 14624</strain>
    </source>
</reference>
<dbReference type="AlphaFoldDB" id="M0BSE6"/>
<protein>
    <recommendedName>
        <fullName evidence="3">histidine kinase</fullName>
        <ecNumber evidence="3">2.7.13.3</ecNumber>
    </recommendedName>
</protein>
<dbReference type="SMART" id="SM00387">
    <property type="entry name" value="HATPase_c"/>
    <property type="match status" value="1"/>
</dbReference>
<keyword evidence="6" id="KW-0547">Nucleotide-binding</keyword>
<name>M0BSE6_9EURY</name>
<evidence type="ECO:0000256" key="1">
    <source>
        <dbReference type="ARBA" id="ARBA00000085"/>
    </source>
</evidence>
<keyword evidence="5 12" id="KW-0812">Transmembrane</keyword>
<feature type="transmembrane region" description="Helical" evidence="12">
    <location>
        <begin position="100"/>
        <end position="119"/>
    </location>
</feature>
<dbReference type="SUPFAM" id="SSF55785">
    <property type="entry name" value="PYP-like sensor domain (PAS domain)"/>
    <property type="match status" value="1"/>
</dbReference>
<dbReference type="InterPro" id="IPR050351">
    <property type="entry name" value="BphY/WalK/GraS-like"/>
</dbReference>
<dbReference type="Pfam" id="PF02518">
    <property type="entry name" value="HATPase_c"/>
    <property type="match status" value="1"/>
</dbReference>